<gene>
    <name evidence="1" type="ORF">OXX778_LOCUS4064</name>
</gene>
<evidence type="ECO:0000313" key="1">
    <source>
        <dbReference type="EMBL" id="CAF0753859.1"/>
    </source>
</evidence>
<accession>A0A813PPE0</accession>
<dbReference type="AlphaFoldDB" id="A0A813PPE0"/>
<keyword evidence="2" id="KW-1185">Reference proteome</keyword>
<organism evidence="1 2">
    <name type="scientific">Brachionus calyciflorus</name>
    <dbReference type="NCBI Taxonomy" id="104777"/>
    <lineage>
        <taxon>Eukaryota</taxon>
        <taxon>Metazoa</taxon>
        <taxon>Spiralia</taxon>
        <taxon>Gnathifera</taxon>
        <taxon>Rotifera</taxon>
        <taxon>Eurotatoria</taxon>
        <taxon>Monogononta</taxon>
        <taxon>Pseudotrocha</taxon>
        <taxon>Ploima</taxon>
        <taxon>Brachionidae</taxon>
        <taxon>Brachionus</taxon>
    </lineage>
</organism>
<dbReference type="OrthoDB" id="10049726at2759"/>
<protein>
    <submittedName>
        <fullName evidence="1">Uncharacterized protein</fullName>
    </submittedName>
</protein>
<comment type="caution">
    <text evidence="1">The sequence shown here is derived from an EMBL/GenBank/DDBJ whole genome shotgun (WGS) entry which is preliminary data.</text>
</comment>
<name>A0A813PPE0_9BILA</name>
<proteinExistence type="predicted"/>
<dbReference type="EMBL" id="CAJNOC010000385">
    <property type="protein sequence ID" value="CAF0753859.1"/>
    <property type="molecule type" value="Genomic_DNA"/>
</dbReference>
<sequence length="233" mass="26471">MNNLHRTCAHCPARLDSNSKLKNNKIGISSSCLKMALSSLGIEYLKYKYVCNGCHKKLSKLCPNKGKFYNQLRLEELIQTYDPDTQQDLNSDFETTGENDPKVTTEAVCLDYASIDDKRYITGKVSLINALGFYLTKLRTGVSLQELSAFVPIASYDQIKRSVRQVRQIISELFTPLYLGFNSFKREGVIENHTTTMSKVLLNANKNDVITIWVAAYLYIDKSSSYTFQKVVF</sequence>
<evidence type="ECO:0000313" key="2">
    <source>
        <dbReference type="Proteomes" id="UP000663879"/>
    </source>
</evidence>
<reference evidence="1" key="1">
    <citation type="submission" date="2021-02" db="EMBL/GenBank/DDBJ databases">
        <authorList>
            <person name="Nowell W R."/>
        </authorList>
    </citation>
    <scope>NUCLEOTIDE SEQUENCE</scope>
    <source>
        <strain evidence="1">Ploen Becks lab</strain>
    </source>
</reference>
<dbReference type="Proteomes" id="UP000663879">
    <property type="component" value="Unassembled WGS sequence"/>
</dbReference>